<evidence type="ECO:0000259" key="4">
    <source>
        <dbReference type="Pfam" id="PF12936"/>
    </source>
</evidence>
<proteinExistence type="inferred from homology"/>
<dbReference type="EMBL" id="MTYJ01000136">
    <property type="protein sequence ID" value="OQV12823.1"/>
    <property type="molecule type" value="Genomic_DNA"/>
</dbReference>
<dbReference type="Pfam" id="PF05178">
    <property type="entry name" value="Kri1"/>
    <property type="match status" value="1"/>
</dbReference>
<evidence type="ECO:0000313" key="5">
    <source>
        <dbReference type="EMBL" id="OQV12823.1"/>
    </source>
</evidence>
<dbReference type="InterPro" id="IPR018034">
    <property type="entry name" value="Kri1"/>
</dbReference>
<feature type="compositionally biased region" description="Low complexity" evidence="3">
    <location>
        <begin position="677"/>
        <end position="689"/>
    </location>
</feature>
<feature type="compositionally biased region" description="Acidic residues" evidence="3">
    <location>
        <begin position="367"/>
        <end position="380"/>
    </location>
</feature>
<feature type="compositionally biased region" description="Basic residues" evidence="3">
    <location>
        <begin position="581"/>
        <end position="592"/>
    </location>
</feature>
<evidence type="ECO:0000256" key="1">
    <source>
        <dbReference type="ARBA" id="ARBA00007473"/>
    </source>
</evidence>
<feature type="compositionally biased region" description="Basic residues" evidence="3">
    <location>
        <begin position="690"/>
        <end position="699"/>
    </location>
</feature>
<feature type="compositionally biased region" description="Polar residues" evidence="3">
    <location>
        <begin position="707"/>
        <end position="716"/>
    </location>
</feature>
<dbReference type="Proteomes" id="UP000192578">
    <property type="component" value="Unassembled WGS sequence"/>
</dbReference>
<feature type="region of interest" description="Disordered" evidence="3">
    <location>
        <begin position="754"/>
        <end position="779"/>
    </location>
</feature>
<feature type="region of interest" description="Disordered" evidence="3">
    <location>
        <begin position="579"/>
        <end position="728"/>
    </location>
</feature>
<dbReference type="OrthoDB" id="10252032at2759"/>
<protein>
    <recommendedName>
        <fullName evidence="2">Protein KRI1 homolog</fullName>
    </recommendedName>
</protein>
<gene>
    <name evidence="5" type="ORF">BV898_12952</name>
</gene>
<dbReference type="InterPro" id="IPR024626">
    <property type="entry name" value="Kri1-like_C"/>
</dbReference>
<comment type="similarity">
    <text evidence="1">Belongs to the KRI1 family.</text>
</comment>
<dbReference type="PANTHER" id="PTHR14490:SF5">
    <property type="entry name" value="PROTEIN KRI1 HOMOLOG"/>
    <property type="match status" value="1"/>
</dbReference>
<feature type="compositionally biased region" description="Basic and acidic residues" evidence="3">
    <location>
        <begin position="188"/>
        <end position="202"/>
    </location>
</feature>
<reference evidence="6" key="1">
    <citation type="submission" date="2017-01" db="EMBL/GenBank/DDBJ databases">
        <title>Comparative genomics of anhydrobiosis in the tardigrade Hypsibius dujardini.</title>
        <authorList>
            <person name="Yoshida Y."/>
            <person name="Koutsovoulos G."/>
            <person name="Laetsch D."/>
            <person name="Stevens L."/>
            <person name="Kumar S."/>
            <person name="Horikawa D."/>
            <person name="Ishino K."/>
            <person name="Komine S."/>
            <person name="Tomita M."/>
            <person name="Blaxter M."/>
            <person name="Arakawa K."/>
        </authorList>
    </citation>
    <scope>NUCLEOTIDE SEQUENCE [LARGE SCALE GENOMIC DNA]</scope>
    <source>
        <strain evidence="6">Z151</strain>
    </source>
</reference>
<organism evidence="5 6">
    <name type="scientific">Hypsibius exemplaris</name>
    <name type="common">Freshwater tardigrade</name>
    <dbReference type="NCBI Taxonomy" id="2072580"/>
    <lineage>
        <taxon>Eukaryota</taxon>
        <taxon>Metazoa</taxon>
        <taxon>Ecdysozoa</taxon>
        <taxon>Tardigrada</taxon>
        <taxon>Eutardigrada</taxon>
        <taxon>Parachela</taxon>
        <taxon>Hypsibioidea</taxon>
        <taxon>Hypsibiidae</taxon>
        <taxon>Hypsibius</taxon>
    </lineage>
</organism>
<feature type="region of interest" description="Disordered" evidence="3">
    <location>
        <begin position="364"/>
        <end position="469"/>
    </location>
</feature>
<keyword evidence="6" id="KW-1185">Reference proteome</keyword>
<feature type="region of interest" description="Disordered" evidence="3">
    <location>
        <begin position="141"/>
        <end position="227"/>
    </location>
</feature>
<dbReference type="Pfam" id="PF12936">
    <property type="entry name" value="Kri1_C"/>
    <property type="match status" value="1"/>
</dbReference>
<comment type="caution">
    <text evidence="5">The sequence shown here is derived from an EMBL/GenBank/DDBJ whole genome shotgun (WGS) entry which is preliminary data.</text>
</comment>
<sequence>MSKKATAPASRVLLDSDDEDETGKKSGWSINTDYAKKYEDFRAKEELQKLKDKYGADAEEPETSSSESEDEDAEAITPQTERDFFKTLAILKSDDPRIYDKQQKYYEDSPEPSTLSSGKSGAEKSKPLFLREYERKILLEHKDGVVDGGKEETTPKFHGTYDQEQEEARRGLAALVKDEDDEDDDGLLVERKKSDAQLKKDEDDYTDWLRSQATEASGSGGKNEAMKPLKTFWSDPKLDEGEKFLRDYLLDKKYMDKDKSRLPSYGEIVEEDFSEEEEELEKADEFEQKYNFRFEEPDPDFIKRFPRTMADSLRRKDDSRKVKRDEVKERKDAEKERVKDDIRQLKSLKRREILQKLERLKAISGNEELDFGEMDIDGDFDPNSHDTLMSKVFSEDYYGGEEQERPDISDESDMDENYAEEKELEDADESEQVARDPQPSTSTQAEGKRKRRTKVSEAVRQSKPAFDPDNKKLEEYLEEYYKLDFEDVVAGIPCRFKYRSVVPNSFGLTTDEIIAAPDRELNAWCSLKKTVQHRSDEEEQYDVRVFKQKGALKDLKLRIIPSLADIEAAAEKMLAAAQSGVKKKKRRRKGKGKDRALRIAGGEVVEDVAEGNAEASLEDADQDGESEPGAQLEPTVHADTGSAIKKRRKKSRKSEASGTVVEGASHEREEPQQEVVAAATAKDGAAAAPGKKRRKRNKAQKPDGVTAGQNGQSNDGTGEPAVKKQKTKFSFDHEKFIKALPSTKISDERLKAYGLNPKKHRAKENEAATSSQRSGDLFSAKWRPLPSEVATSFQRSGDLFPMKWRPLPCEVATSTQRSGDLFPAKWRPLPSEAATSSVELLLALCDYFKERNNDAACY</sequence>
<feature type="region of interest" description="Disordered" evidence="3">
    <location>
        <begin position="313"/>
        <end position="341"/>
    </location>
</feature>
<feature type="domain" description="Kri1-like C-terminal" evidence="4">
    <location>
        <begin position="471"/>
        <end position="556"/>
    </location>
</feature>
<dbReference type="GO" id="GO:0005730">
    <property type="term" value="C:nucleolus"/>
    <property type="evidence" value="ECO:0007669"/>
    <property type="project" value="TreeGrafter"/>
</dbReference>
<dbReference type="GO" id="GO:0030686">
    <property type="term" value="C:90S preribosome"/>
    <property type="evidence" value="ECO:0007669"/>
    <property type="project" value="TreeGrafter"/>
</dbReference>
<feature type="region of interest" description="Disordered" evidence="3">
    <location>
        <begin position="1"/>
        <end position="29"/>
    </location>
</feature>
<accession>A0A1W0WCE5</accession>
<feature type="compositionally biased region" description="Acidic residues" evidence="3">
    <location>
        <begin position="616"/>
        <end position="626"/>
    </location>
</feature>
<dbReference type="GO" id="GO:0000447">
    <property type="term" value="P:endonucleolytic cleavage in ITS1 to separate SSU-rRNA from 5.8S rRNA and LSU-rRNA from tricistronic rRNA transcript (SSU-rRNA, 5.8S rRNA, LSU-rRNA)"/>
    <property type="evidence" value="ECO:0007669"/>
    <property type="project" value="TreeGrafter"/>
</dbReference>
<evidence type="ECO:0000256" key="3">
    <source>
        <dbReference type="SAM" id="MobiDB-lite"/>
    </source>
</evidence>
<evidence type="ECO:0000256" key="2">
    <source>
        <dbReference type="ARBA" id="ARBA00017294"/>
    </source>
</evidence>
<feature type="compositionally biased region" description="Basic and acidic residues" evidence="3">
    <location>
        <begin position="141"/>
        <end position="170"/>
    </location>
</feature>
<dbReference type="PANTHER" id="PTHR14490">
    <property type="entry name" value="ZINC FINGER, ZZ TYPE"/>
    <property type="match status" value="1"/>
</dbReference>
<feature type="compositionally biased region" description="Acidic residues" evidence="3">
    <location>
        <begin position="178"/>
        <end position="187"/>
    </location>
</feature>
<dbReference type="AlphaFoldDB" id="A0A1W0WCE5"/>
<evidence type="ECO:0000313" key="6">
    <source>
        <dbReference type="Proteomes" id="UP000192578"/>
    </source>
</evidence>
<feature type="region of interest" description="Disordered" evidence="3">
    <location>
        <begin position="51"/>
        <end position="81"/>
    </location>
</feature>
<feature type="compositionally biased region" description="Acidic residues" evidence="3">
    <location>
        <begin position="57"/>
        <end position="74"/>
    </location>
</feature>
<feature type="region of interest" description="Disordered" evidence="3">
    <location>
        <begin position="101"/>
        <end position="127"/>
    </location>
</feature>
<name>A0A1W0WCE5_HYPEX</name>
<feature type="compositionally biased region" description="Acidic residues" evidence="3">
    <location>
        <begin position="409"/>
        <end position="431"/>
    </location>
</feature>